<organism evidence="6 7">
    <name type="scientific">Pikeienuella piscinae</name>
    <dbReference type="NCBI Taxonomy" id="2748098"/>
    <lineage>
        <taxon>Bacteria</taxon>
        <taxon>Pseudomonadati</taxon>
        <taxon>Pseudomonadota</taxon>
        <taxon>Alphaproteobacteria</taxon>
        <taxon>Rhodobacterales</taxon>
        <taxon>Paracoccaceae</taxon>
        <taxon>Pikeienuella</taxon>
    </lineage>
</organism>
<gene>
    <name evidence="6" type="ORF">G5B40_10850</name>
</gene>
<keyword evidence="3 4" id="KW-0472">Membrane</keyword>
<keyword evidence="7" id="KW-1185">Reference proteome</keyword>
<name>A0A7L5BXN7_9RHOB</name>
<protein>
    <submittedName>
        <fullName evidence="6">MFS transporter</fullName>
    </submittedName>
</protein>
<feature type="transmembrane region" description="Helical" evidence="4">
    <location>
        <begin position="222"/>
        <end position="241"/>
    </location>
</feature>
<dbReference type="Gene3D" id="1.20.1250.20">
    <property type="entry name" value="MFS general substrate transporter like domains"/>
    <property type="match status" value="2"/>
</dbReference>
<evidence type="ECO:0000256" key="4">
    <source>
        <dbReference type="SAM" id="Phobius"/>
    </source>
</evidence>
<feature type="transmembrane region" description="Helical" evidence="4">
    <location>
        <begin position="84"/>
        <end position="104"/>
    </location>
</feature>
<dbReference type="PROSITE" id="PS50850">
    <property type="entry name" value="MFS"/>
    <property type="match status" value="1"/>
</dbReference>
<feature type="transmembrane region" description="Helical" evidence="4">
    <location>
        <begin position="285"/>
        <end position="303"/>
    </location>
</feature>
<feature type="transmembrane region" description="Helical" evidence="4">
    <location>
        <begin position="341"/>
        <end position="363"/>
    </location>
</feature>
<dbReference type="PANTHER" id="PTHR23521:SF3">
    <property type="entry name" value="MFS TRANSPORTER"/>
    <property type="match status" value="1"/>
</dbReference>
<dbReference type="InterPro" id="IPR036259">
    <property type="entry name" value="MFS_trans_sf"/>
</dbReference>
<feature type="transmembrane region" description="Helical" evidence="4">
    <location>
        <begin position="55"/>
        <end position="77"/>
    </location>
</feature>
<dbReference type="GO" id="GO:0005886">
    <property type="term" value="C:plasma membrane"/>
    <property type="evidence" value="ECO:0007669"/>
    <property type="project" value="TreeGrafter"/>
</dbReference>
<dbReference type="PANTHER" id="PTHR23521">
    <property type="entry name" value="TRANSPORTER MFS SUPERFAMILY"/>
    <property type="match status" value="1"/>
</dbReference>
<evidence type="ECO:0000313" key="7">
    <source>
        <dbReference type="Proteomes" id="UP000503336"/>
    </source>
</evidence>
<dbReference type="EMBL" id="CP049056">
    <property type="protein sequence ID" value="QIE55903.1"/>
    <property type="molecule type" value="Genomic_DNA"/>
</dbReference>
<dbReference type="KEGG" id="hdh:G5B40_10850"/>
<evidence type="ECO:0000256" key="2">
    <source>
        <dbReference type="ARBA" id="ARBA00022989"/>
    </source>
</evidence>
<reference evidence="6 7" key="1">
    <citation type="submission" date="2020-02" db="EMBL/GenBank/DDBJ databases">
        <title>complete genome sequence of Rhodobacteraceae bacterium.</title>
        <authorList>
            <person name="Park J."/>
            <person name="Kim Y.-S."/>
            <person name="Kim K.-H."/>
        </authorList>
    </citation>
    <scope>NUCLEOTIDE SEQUENCE [LARGE SCALE GENOMIC DNA]</scope>
    <source>
        <strain evidence="6 7">RR4-56</strain>
    </source>
</reference>
<sequence length="397" mass="40920">MEAMPPATGDPVAPEAPSGRARGMIAAIAAVSIFAFGLSLSLPLFSILLERMGASGVAIGLNTAAAAVAVVLGGAALPFALQRVSLPGLMALGIAVMASLLLIFPLVPNIWVWMGLRFVFGFAAVALFFCSEIWIVSAAPPGKRGLAIGVYGVFLSIGFFAGPALLKLIGTAGYTPFVAGAAISLLAAPPVLFAWRDRPNLAGTGDGASLGDVFRFFRADPAILWAVSLFGTIEMGAMGLFPVWALRTGVDEQAALTLVALIAAGNVVMQIPMGWVGDRLDRRRLLGFCALVSCAAAALFPALAGSTWALWVTTAIWGGLVVGLYTFALNELGSRYSGAELARATGALMSAYGLGALLAPPLLGAAMDMVPPHGMFFLLAAASAAYVALLALRPRRI</sequence>
<feature type="transmembrane region" description="Helical" evidence="4">
    <location>
        <begin position="309"/>
        <end position="329"/>
    </location>
</feature>
<feature type="transmembrane region" description="Helical" evidence="4">
    <location>
        <begin position="146"/>
        <end position="166"/>
    </location>
</feature>
<dbReference type="GO" id="GO:0022857">
    <property type="term" value="F:transmembrane transporter activity"/>
    <property type="evidence" value="ECO:0007669"/>
    <property type="project" value="InterPro"/>
</dbReference>
<dbReference type="AlphaFoldDB" id="A0A7L5BXN7"/>
<evidence type="ECO:0000313" key="6">
    <source>
        <dbReference type="EMBL" id="QIE55903.1"/>
    </source>
</evidence>
<feature type="transmembrane region" description="Helical" evidence="4">
    <location>
        <begin position="172"/>
        <end position="195"/>
    </location>
</feature>
<accession>A0A7L5BXN7</accession>
<feature type="transmembrane region" description="Helical" evidence="4">
    <location>
        <begin position="253"/>
        <end position="273"/>
    </location>
</feature>
<dbReference type="InterPro" id="IPR020846">
    <property type="entry name" value="MFS_dom"/>
</dbReference>
<keyword evidence="1 4" id="KW-0812">Transmembrane</keyword>
<dbReference type="InterPro" id="IPR047200">
    <property type="entry name" value="MFS_YcaD-like"/>
</dbReference>
<proteinExistence type="predicted"/>
<evidence type="ECO:0000256" key="1">
    <source>
        <dbReference type="ARBA" id="ARBA00022692"/>
    </source>
</evidence>
<feature type="transmembrane region" description="Helical" evidence="4">
    <location>
        <begin position="25"/>
        <end position="49"/>
    </location>
</feature>
<feature type="transmembrane region" description="Helical" evidence="4">
    <location>
        <begin position="110"/>
        <end position="134"/>
    </location>
</feature>
<keyword evidence="2 4" id="KW-1133">Transmembrane helix</keyword>
<dbReference type="InterPro" id="IPR011701">
    <property type="entry name" value="MFS"/>
</dbReference>
<dbReference type="Pfam" id="PF07690">
    <property type="entry name" value="MFS_1"/>
    <property type="match status" value="1"/>
</dbReference>
<feature type="domain" description="Major facilitator superfamily (MFS) profile" evidence="5">
    <location>
        <begin position="23"/>
        <end position="397"/>
    </location>
</feature>
<feature type="transmembrane region" description="Helical" evidence="4">
    <location>
        <begin position="375"/>
        <end position="392"/>
    </location>
</feature>
<dbReference type="Proteomes" id="UP000503336">
    <property type="component" value="Chromosome"/>
</dbReference>
<dbReference type="SUPFAM" id="SSF103473">
    <property type="entry name" value="MFS general substrate transporter"/>
    <property type="match status" value="1"/>
</dbReference>
<evidence type="ECO:0000256" key="3">
    <source>
        <dbReference type="ARBA" id="ARBA00023136"/>
    </source>
</evidence>
<dbReference type="CDD" id="cd17477">
    <property type="entry name" value="MFS_YcaD_like"/>
    <property type="match status" value="1"/>
</dbReference>
<evidence type="ECO:0000259" key="5">
    <source>
        <dbReference type="PROSITE" id="PS50850"/>
    </source>
</evidence>